<name>A0A1G1XSC8_9BACT</name>
<accession>A0A1G1XSC8</accession>
<dbReference type="InterPro" id="IPR023867">
    <property type="entry name" value="Sulphatase_maturase_rSAM"/>
</dbReference>
<dbReference type="InterPro" id="IPR058240">
    <property type="entry name" value="rSAM_sf"/>
</dbReference>
<protein>
    <recommendedName>
        <fullName evidence="4">4Fe4S-binding SPASM domain-containing protein</fullName>
    </recommendedName>
</protein>
<dbReference type="EMBL" id="MHIA01000003">
    <property type="protein sequence ID" value="OGY42963.1"/>
    <property type="molecule type" value="Genomic_DNA"/>
</dbReference>
<dbReference type="NCBIfam" id="TIGR04085">
    <property type="entry name" value="rSAM_more_4Fe4S"/>
    <property type="match status" value="1"/>
</dbReference>
<dbReference type="Proteomes" id="UP000176260">
    <property type="component" value="Unassembled WGS sequence"/>
</dbReference>
<proteinExistence type="predicted"/>
<evidence type="ECO:0008006" key="4">
    <source>
        <dbReference type="Google" id="ProtNLM"/>
    </source>
</evidence>
<dbReference type="InterPro" id="IPR023885">
    <property type="entry name" value="4Fe4S-binding_SPASM_dom"/>
</dbReference>
<dbReference type="Gene3D" id="3.20.20.70">
    <property type="entry name" value="Aldolase class I"/>
    <property type="match status" value="1"/>
</dbReference>
<evidence type="ECO:0000313" key="3">
    <source>
        <dbReference type="Proteomes" id="UP000176260"/>
    </source>
</evidence>
<gene>
    <name evidence="2" type="ORF">A2Y67_02815</name>
</gene>
<evidence type="ECO:0000313" key="2">
    <source>
        <dbReference type="EMBL" id="OGY42963.1"/>
    </source>
</evidence>
<dbReference type="PANTHER" id="PTHR43273">
    <property type="entry name" value="ANAEROBIC SULFATASE-MATURATING ENZYME HOMOLOG ASLB-RELATED"/>
    <property type="match status" value="1"/>
</dbReference>
<comment type="caution">
    <text evidence="2">The sequence shown here is derived from an EMBL/GenBank/DDBJ whole genome shotgun (WGS) entry which is preliminary data.</text>
</comment>
<dbReference type="SUPFAM" id="SSF102114">
    <property type="entry name" value="Radical SAM enzymes"/>
    <property type="match status" value="1"/>
</dbReference>
<dbReference type="AlphaFoldDB" id="A0A1G1XSC8"/>
<sequence>MQQAIVYFREKVTSLGIKPFVKITSNGTLSIDKLAWLVKQINGYCLSFDGNKEIQDLQRPLKRGGSSFEKVYATARFLSERGIRFIIRVTVTNHNVIQLPQLVQFFCENFKKSIIDLEPLYYCGRCVTSSAIPPTPDLFIEQFMKAKQIAQSYNTEISFSGFNLNKLRRAFCGVTYPNFIVLPNGYITSCTEISDPQNPLANLFMYGKQNGQGFALDQNKIKQLKVLGEKIQQNCQSCFCQYHCAGDCLAKKITPQGENKSSVYMSERCRIIRGIAMETLKALLGERR</sequence>
<dbReference type="InterPro" id="IPR013785">
    <property type="entry name" value="Aldolase_TIM"/>
</dbReference>
<organism evidence="2 3">
    <name type="scientific">Candidatus Buchananbacteria bacterium RBG_13_39_9</name>
    <dbReference type="NCBI Taxonomy" id="1797531"/>
    <lineage>
        <taxon>Bacteria</taxon>
        <taxon>Candidatus Buchananiibacteriota</taxon>
    </lineage>
</organism>
<dbReference type="PANTHER" id="PTHR43273:SF8">
    <property type="entry name" value="RADICAL SAM DOMAIN PROTEIN"/>
    <property type="match status" value="1"/>
</dbReference>
<reference evidence="2 3" key="1">
    <citation type="journal article" date="2016" name="Nat. Commun.">
        <title>Thousands of microbial genomes shed light on interconnected biogeochemical processes in an aquifer system.</title>
        <authorList>
            <person name="Anantharaman K."/>
            <person name="Brown C.T."/>
            <person name="Hug L.A."/>
            <person name="Sharon I."/>
            <person name="Castelle C.J."/>
            <person name="Probst A.J."/>
            <person name="Thomas B.C."/>
            <person name="Singh A."/>
            <person name="Wilkins M.J."/>
            <person name="Karaoz U."/>
            <person name="Brodie E.L."/>
            <person name="Williams K.H."/>
            <person name="Hubbard S.S."/>
            <person name="Banfield J.F."/>
        </authorList>
    </citation>
    <scope>NUCLEOTIDE SEQUENCE [LARGE SCALE GENOMIC DNA]</scope>
</reference>
<evidence type="ECO:0000256" key="1">
    <source>
        <dbReference type="ARBA" id="ARBA00001966"/>
    </source>
</evidence>
<comment type="cofactor">
    <cofactor evidence="1">
        <name>[4Fe-4S] cluster</name>
        <dbReference type="ChEBI" id="CHEBI:49883"/>
    </cofactor>
</comment>
<dbReference type="GO" id="GO:0016491">
    <property type="term" value="F:oxidoreductase activity"/>
    <property type="evidence" value="ECO:0007669"/>
    <property type="project" value="InterPro"/>
</dbReference>